<dbReference type="PANTHER" id="PTHR31147">
    <property type="entry name" value="ACYL TRANSFERASE 4"/>
    <property type="match status" value="1"/>
</dbReference>
<name>A0A426YBV6_ENSVE</name>
<evidence type="ECO:0000256" key="3">
    <source>
        <dbReference type="ARBA" id="ARBA00023315"/>
    </source>
</evidence>
<dbReference type="EMBL" id="AMZH03013468">
    <property type="protein sequence ID" value="RRT49215.1"/>
    <property type="molecule type" value="Genomic_DNA"/>
</dbReference>
<comment type="similarity">
    <text evidence="1">Belongs to the plant acyltransferase family.</text>
</comment>
<evidence type="ECO:0000313" key="4">
    <source>
        <dbReference type="EMBL" id="RRT49215.1"/>
    </source>
</evidence>
<comment type="caution">
    <text evidence="4">The sequence shown here is derived from an EMBL/GenBank/DDBJ whole genome shotgun (WGS) entry which is preliminary data.</text>
</comment>
<evidence type="ECO:0000256" key="2">
    <source>
        <dbReference type="ARBA" id="ARBA00022679"/>
    </source>
</evidence>
<keyword evidence="3" id="KW-0012">Acyltransferase</keyword>
<reference evidence="4 5" key="1">
    <citation type="journal article" date="2014" name="Agronomy (Basel)">
        <title>A Draft Genome Sequence for Ensete ventricosum, the Drought-Tolerant Tree Against Hunger.</title>
        <authorList>
            <person name="Harrison J."/>
            <person name="Moore K.A."/>
            <person name="Paszkiewicz K."/>
            <person name="Jones T."/>
            <person name="Grant M."/>
            <person name="Ambacheew D."/>
            <person name="Muzemil S."/>
            <person name="Studholme D.J."/>
        </authorList>
    </citation>
    <scope>NUCLEOTIDE SEQUENCE [LARGE SCALE GENOMIC DNA]</scope>
</reference>
<protein>
    <submittedName>
        <fullName evidence="4">Uncharacterized protein</fullName>
    </submittedName>
</protein>
<dbReference type="GO" id="GO:0016746">
    <property type="term" value="F:acyltransferase activity"/>
    <property type="evidence" value="ECO:0007669"/>
    <property type="project" value="UniProtKB-KW"/>
</dbReference>
<dbReference type="AlphaFoldDB" id="A0A426YBV6"/>
<sequence>MSAPVTKLAAELVTPGEQTPCATLPLSSLDHAMGLRFLVEMIAAYGRHGPEEEPPAKAIKGALSKALVPYYPVAGRLVVTREGELQVACTGDGVWFVEATSRYSLKDLESASLVLLQKFQDIYSLDEVWIRPYKFASTVERPPKTDDKMQSNVSLIIYRKISITSQKHHRLRLHVSWTQVTQLSCGGFVVGVKFNHMVLDGVGASQLLGAVAEIARGAASPVVDPIWLREAIPSPPRLPRDPPTTTFSFVRSQWEFPLESINKIKEEFRREASQGCTTFDVAAAVLWRSRARAIDLDLRADVHLVFPANVRPFLRQLLPPKGGYYGNCVYCLTVTATSEEITRAPLVEIVRSIRGAKACLPAKLAEWAVGDFKDDPFRVPIGYDALNLSDWRSVGFYEVDYGWGPPHCVAPLNHHAFFAGGIILRRPAPDQGVRFVGQVVSEEHEGVFLEEMEKFS</sequence>
<dbReference type="Pfam" id="PF02458">
    <property type="entry name" value="Transferase"/>
    <property type="match status" value="2"/>
</dbReference>
<gene>
    <name evidence="4" type="ORF">B296_00035255</name>
</gene>
<organism evidence="4 5">
    <name type="scientific">Ensete ventricosum</name>
    <name type="common">Abyssinian banana</name>
    <name type="synonym">Musa ensete</name>
    <dbReference type="NCBI Taxonomy" id="4639"/>
    <lineage>
        <taxon>Eukaryota</taxon>
        <taxon>Viridiplantae</taxon>
        <taxon>Streptophyta</taxon>
        <taxon>Embryophyta</taxon>
        <taxon>Tracheophyta</taxon>
        <taxon>Spermatophyta</taxon>
        <taxon>Magnoliopsida</taxon>
        <taxon>Liliopsida</taxon>
        <taxon>Zingiberales</taxon>
        <taxon>Musaceae</taxon>
        <taxon>Ensete</taxon>
    </lineage>
</organism>
<dbReference type="Gene3D" id="3.30.559.10">
    <property type="entry name" value="Chloramphenicol acetyltransferase-like domain"/>
    <property type="match status" value="2"/>
</dbReference>
<dbReference type="PANTHER" id="PTHR31147:SF1">
    <property type="entry name" value="ACYL TRANSFERASE 4"/>
    <property type="match status" value="1"/>
</dbReference>
<proteinExistence type="inferred from homology"/>
<evidence type="ECO:0000313" key="5">
    <source>
        <dbReference type="Proteomes" id="UP000287651"/>
    </source>
</evidence>
<dbReference type="Proteomes" id="UP000287651">
    <property type="component" value="Unassembled WGS sequence"/>
</dbReference>
<evidence type="ECO:0000256" key="1">
    <source>
        <dbReference type="ARBA" id="ARBA00009861"/>
    </source>
</evidence>
<accession>A0A426YBV6</accession>
<keyword evidence="2" id="KW-0808">Transferase</keyword>
<dbReference type="InterPro" id="IPR023213">
    <property type="entry name" value="CAT-like_dom_sf"/>
</dbReference>
<dbReference type="InterPro" id="IPR050898">
    <property type="entry name" value="Plant_acyltransferase"/>
</dbReference>